<organism evidence="5">
    <name type="scientific">Hyperionvirus sp</name>
    <dbReference type="NCBI Taxonomy" id="2487770"/>
    <lineage>
        <taxon>Viruses</taxon>
        <taxon>Varidnaviria</taxon>
        <taxon>Bamfordvirae</taxon>
        <taxon>Nucleocytoviricota</taxon>
        <taxon>Megaviricetes</taxon>
        <taxon>Imitervirales</taxon>
        <taxon>Mimiviridae</taxon>
        <taxon>Klosneuvirinae</taxon>
    </lineage>
</organism>
<dbReference type="GO" id="GO:0003676">
    <property type="term" value="F:nucleic acid binding"/>
    <property type="evidence" value="ECO:0007669"/>
    <property type="project" value="InterPro"/>
</dbReference>
<accession>A0A3G5ABD2</accession>
<dbReference type="Pfam" id="PF00293">
    <property type="entry name" value="NUDIX"/>
    <property type="match status" value="1"/>
</dbReference>
<dbReference type="GO" id="GO:0008270">
    <property type="term" value="F:zinc ion binding"/>
    <property type="evidence" value="ECO:0007669"/>
    <property type="project" value="UniProtKB-KW"/>
</dbReference>
<keyword evidence="2" id="KW-0862">Zinc</keyword>
<dbReference type="PANTHER" id="PTHR23114:SF17">
    <property type="entry name" value="M7GPPPN-MRNA HYDROLASE"/>
    <property type="match status" value="1"/>
</dbReference>
<dbReference type="EMBL" id="MK072390">
    <property type="protein sequence ID" value="AYV83571.1"/>
    <property type="molecule type" value="Genomic_DNA"/>
</dbReference>
<keyword evidence="2" id="KW-0863">Zinc-finger</keyword>
<feature type="domain" description="Nudix hydrolase" evidence="4">
    <location>
        <begin position="96"/>
        <end position="331"/>
    </location>
</feature>
<protein>
    <submittedName>
        <fullName evidence="5">NUDIX hydrolase</fullName>
    </submittedName>
</protein>
<reference evidence="5" key="1">
    <citation type="submission" date="2018-10" db="EMBL/GenBank/DDBJ databases">
        <title>Hidden diversity of soil giant viruses.</title>
        <authorList>
            <person name="Schulz F."/>
            <person name="Alteio L."/>
            <person name="Goudeau D."/>
            <person name="Ryan E.M."/>
            <person name="Malmstrom R.R."/>
            <person name="Blanchard J."/>
            <person name="Woyke T."/>
        </authorList>
    </citation>
    <scope>NUCLEOTIDE SEQUENCE</scope>
    <source>
        <strain evidence="5">HYV1</strain>
    </source>
</reference>
<dbReference type="PROSITE" id="PS51462">
    <property type="entry name" value="NUDIX"/>
    <property type="match status" value="1"/>
</dbReference>
<dbReference type="GO" id="GO:0000290">
    <property type="term" value="P:deadenylation-dependent decapping of nuclear-transcribed mRNA"/>
    <property type="evidence" value="ECO:0007669"/>
    <property type="project" value="TreeGrafter"/>
</dbReference>
<evidence type="ECO:0000256" key="2">
    <source>
        <dbReference type="PROSITE-ProRule" id="PRU00047"/>
    </source>
</evidence>
<dbReference type="InterPro" id="IPR001878">
    <property type="entry name" value="Znf_CCHC"/>
</dbReference>
<sequence length="362" mass="42530">MQSRVQFRSKPRFNNYKKYNNFGLVTKYYNYAGGNIYCTNCGKVGHEYKHCDDAIISMGVILLRFDYDKIRELFFGLIGENGEHGGMDAKDVNGIKIESISDIDVFSTLRENIKFLMIRRKHTLGYIEFIRGRYKPDNVDGIVFLFQQMTREEIDRIGRMDIGELWNDFWIDPDKRILYEKEFCKTKQKFDKLKNGDDTELTLDFYVKHVVPTWDQAEWGFPKGRRNKTETNVRCALREFEEETGLNGEDYILLEGIKPLVEEFIGTNGVRYKHIYYVAYANSDVMPVIDVSNMHQATEIGDIGYYTYNDVINMIRPYHVERKKIITKLYMYLLEKIIIDLRVLAVDEQEEVNVSVIEAAKD</sequence>
<dbReference type="PROSITE" id="PS00893">
    <property type="entry name" value="NUDIX_BOX"/>
    <property type="match status" value="1"/>
</dbReference>
<dbReference type="GO" id="GO:0016787">
    <property type="term" value="F:hydrolase activity"/>
    <property type="evidence" value="ECO:0007669"/>
    <property type="project" value="UniProtKB-KW"/>
</dbReference>
<evidence type="ECO:0000256" key="1">
    <source>
        <dbReference type="ARBA" id="ARBA00022801"/>
    </source>
</evidence>
<proteinExistence type="predicted"/>
<feature type="domain" description="CCHC-type" evidence="3">
    <location>
        <begin position="38"/>
        <end position="51"/>
    </location>
</feature>
<evidence type="ECO:0000259" key="4">
    <source>
        <dbReference type="PROSITE" id="PS51462"/>
    </source>
</evidence>
<gene>
    <name evidence="5" type="ORF">Hyperionvirus8_55</name>
</gene>
<keyword evidence="1 5" id="KW-0378">Hydrolase</keyword>
<name>A0A3G5ABD2_9VIRU</name>
<dbReference type="PANTHER" id="PTHR23114">
    <property type="entry name" value="M7GPPPN-MRNA HYDROLASE"/>
    <property type="match status" value="1"/>
</dbReference>
<dbReference type="PROSITE" id="PS50158">
    <property type="entry name" value="ZF_CCHC"/>
    <property type="match status" value="1"/>
</dbReference>
<dbReference type="InterPro" id="IPR015797">
    <property type="entry name" value="NUDIX_hydrolase-like_dom_sf"/>
</dbReference>
<evidence type="ECO:0000259" key="3">
    <source>
        <dbReference type="PROSITE" id="PS50158"/>
    </source>
</evidence>
<evidence type="ECO:0000313" key="5">
    <source>
        <dbReference type="EMBL" id="AYV83571.1"/>
    </source>
</evidence>
<keyword evidence="2" id="KW-0479">Metal-binding</keyword>
<dbReference type="SUPFAM" id="SSF55811">
    <property type="entry name" value="Nudix"/>
    <property type="match status" value="1"/>
</dbReference>
<dbReference type="InterPro" id="IPR020084">
    <property type="entry name" value="NUDIX_hydrolase_CS"/>
</dbReference>
<dbReference type="InterPro" id="IPR000086">
    <property type="entry name" value="NUDIX_hydrolase_dom"/>
</dbReference>
<dbReference type="Gene3D" id="3.90.79.10">
    <property type="entry name" value="Nucleoside Triphosphate Pyrophosphohydrolase"/>
    <property type="match status" value="1"/>
</dbReference>